<accession>A0A7D3QUM6</accession>
<organism evidence="1 2">
    <name type="scientific">Fadolivirus FV1/VV64</name>
    <dbReference type="NCBI Taxonomy" id="3070911"/>
    <lineage>
        <taxon>Viruses</taxon>
        <taxon>Varidnaviria</taxon>
        <taxon>Bamfordvirae</taxon>
        <taxon>Nucleocytoviricota</taxon>
        <taxon>Megaviricetes</taxon>
        <taxon>Imitervirales</taxon>
        <taxon>Mimiviridae</taxon>
        <taxon>Klosneuvirinae</taxon>
        <taxon>Fadolivirus</taxon>
        <taxon>Fadolivirus algeromassiliense</taxon>
    </lineage>
</organism>
<dbReference type="Proteomes" id="UP001162001">
    <property type="component" value="Segment"/>
</dbReference>
<keyword evidence="2" id="KW-1185">Reference proteome</keyword>
<evidence type="ECO:0000313" key="1">
    <source>
        <dbReference type="EMBL" id="QKF94265.1"/>
    </source>
</evidence>
<proteinExistence type="predicted"/>
<dbReference type="EMBL" id="MT418680">
    <property type="protein sequence ID" value="QKF94265.1"/>
    <property type="molecule type" value="Genomic_DNA"/>
</dbReference>
<protein>
    <submittedName>
        <fullName evidence="1">Uncharacterized protein</fullName>
    </submittedName>
</protein>
<evidence type="ECO:0000313" key="2">
    <source>
        <dbReference type="Proteomes" id="UP001162001"/>
    </source>
</evidence>
<name>A0A7D3QUM6_9VIRU</name>
<reference evidence="1 2" key="1">
    <citation type="submission" date="2020-04" db="EMBL/GenBank/DDBJ databases">
        <title>Advantages and limits of metagenomic assembly and binning of a giant virus.</title>
        <authorList>
            <person name="Schulz F."/>
            <person name="Andreani J."/>
            <person name="Francis R."/>
            <person name="Boudjemaa H."/>
            <person name="Bou Khalil J.Y."/>
            <person name="Lee J."/>
            <person name="La Scola B."/>
            <person name="Woyke T."/>
        </authorList>
    </citation>
    <scope>NUCLEOTIDE SEQUENCE [LARGE SCALE GENOMIC DNA]</scope>
    <source>
        <strain evidence="1 2">FV1/VV64</strain>
    </source>
</reference>
<gene>
    <name evidence="1" type="ORF">Fadolivirus_1_807</name>
</gene>
<sequence>MNRIRKVDNKYQVLITPDIRISPDSALLIGNWEDESLRNYYILQFESLNDALCEAYNHPDLDWYRIVLNHEHIFKRLEMTIRSILNEHNLNVEFKGTLMDAETFKNTMFERVIKGGERFNLRYGMNDLISFTITNPWSNNLHNISKMLENYRAHLYRDDLRLRHKKIIDGKIICLYGYTEFGTIYEIRLVPTLIQQWAEWNTQNGTRNESAATKLYQDILKKQQAVDAGPIIR</sequence>